<keyword evidence="3" id="KW-1185">Reference proteome</keyword>
<organism evidence="2 3">
    <name type="scientific">Entomortierella chlamydospora</name>
    <dbReference type="NCBI Taxonomy" id="101097"/>
    <lineage>
        <taxon>Eukaryota</taxon>
        <taxon>Fungi</taxon>
        <taxon>Fungi incertae sedis</taxon>
        <taxon>Mucoromycota</taxon>
        <taxon>Mortierellomycotina</taxon>
        <taxon>Mortierellomycetes</taxon>
        <taxon>Mortierellales</taxon>
        <taxon>Mortierellaceae</taxon>
        <taxon>Entomortierella</taxon>
    </lineage>
</organism>
<evidence type="ECO:0000256" key="1">
    <source>
        <dbReference type="SAM" id="Phobius"/>
    </source>
</evidence>
<dbReference type="AlphaFoldDB" id="A0A9P6N0T8"/>
<dbReference type="SUPFAM" id="SSF50965">
    <property type="entry name" value="Galactose oxidase, central domain"/>
    <property type="match status" value="1"/>
</dbReference>
<protein>
    <recommendedName>
        <fullName evidence="4">Kelch repeat protein</fullName>
    </recommendedName>
</protein>
<proteinExistence type="predicted"/>
<evidence type="ECO:0000313" key="2">
    <source>
        <dbReference type="EMBL" id="KAG0019722.1"/>
    </source>
</evidence>
<reference evidence="2" key="1">
    <citation type="journal article" date="2020" name="Fungal Divers.">
        <title>Resolving the Mortierellaceae phylogeny through synthesis of multi-gene phylogenetics and phylogenomics.</title>
        <authorList>
            <person name="Vandepol N."/>
            <person name="Liber J."/>
            <person name="Desiro A."/>
            <person name="Na H."/>
            <person name="Kennedy M."/>
            <person name="Barry K."/>
            <person name="Grigoriev I.V."/>
            <person name="Miller A.N."/>
            <person name="O'Donnell K."/>
            <person name="Stajich J.E."/>
            <person name="Bonito G."/>
        </authorList>
    </citation>
    <scope>NUCLEOTIDE SEQUENCE</scope>
    <source>
        <strain evidence="2">NRRL 2769</strain>
    </source>
</reference>
<gene>
    <name evidence="2" type="ORF">BGZ80_005336</name>
</gene>
<dbReference type="Proteomes" id="UP000703661">
    <property type="component" value="Unassembled WGS sequence"/>
</dbReference>
<keyword evidence="1" id="KW-0812">Transmembrane</keyword>
<evidence type="ECO:0008006" key="4">
    <source>
        <dbReference type="Google" id="ProtNLM"/>
    </source>
</evidence>
<dbReference type="Gene3D" id="2.120.10.80">
    <property type="entry name" value="Kelch-type beta propeller"/>
    <property type="match status" value="1"/>
</dbReference>
<keyword evidence="1" id="KW-0472">Membrane</keyword>
<evidence type="ECO:0000313" key="3">
    <source>
        <dbReference type="Proteomes" id="UP000703661"/>
    </source>
</evidence>
<dbReference type="EMBL" id="JAAAID010000264">
    <property type="protein sequence ID" value="KAG0019722.1"/>
    <property type="molecule type" value="Genomic_DNA"/>
</dbReference>
<name>A0A9P6N0T8_9FUNG</name>
<feature type="transmembrane region" description="Helical" evidence="1">
    <location>
        <begin position="307"/>
        <end position="331"/>
    </location>
</feature>
<dbReference type="InterPro" id="IPR015915">
    <property type="entry name" value="Kelch-typ_b-propeller"/>
</dbReference>
<keyword evidence="1" id="KW-1133">Transmembrane helix</keyword>
<accession>A0A9P6N0T8</accession>
<sequence>MDSTQNYSVFASTPISELSGTTANWTKLPDPPQWKSMTSYYPSSQFDCAATSDGKVFLFGNDVGFAQYDIQSAKWDDTPPKFTSTGVSMKNLLNQQGLRATVDIDRTSIVIVSSSPPTFMRLNPQTKEISGTSIYTITSGLRGFCLGIIQKNPEKVILCGGSYYHQESSCYELVTQSTSVYTNSFNSLPSSQEGCSIVSHDAGYFVNQGLMSSNANAPSWTDNNSGSSSSVFYSVQNGLWTEYHNSLSNSYPLRGYSAATYIPNMKMAVIYGGVLPGQNTSSEIYTLNLTDTISSYKGDSGSSSSSGFSLIGLLAKIFGSLFGIGVVLGILKV</sequence>
<dbReference type="OrthoDB" id="2430752at2759"/>
<comment type="caution">
    <text evidence="2">The sequence shown here is derived from an EMBL/GenBank/DDBJ whole genome shotgun (WGS) entry which is preliminary data.</text>
</comment>
<dbReference type="InterPro" id="IPR011043">
    <property type="entry name" value="Gal_Oxase/kelch_b-propeller"/>
</dbReference>